<evidence type="ECO:0000313" key="4">
    <source>
        <dbReference type="Proteomes" id="UP000310158"/>
    </source>
</evidence>
<proteinExistence type="predicted"/>
<dbReference type="OrthoDB" id="354304at2759"/>
<dbReference type="Proteomes" id="UP000310158">
    <property type="component" value="Unassembled WGS sequence"/>
</dbReference>
<dbReference type="InterPro" id="IPR051695">
    <property type="entry name" value="Phosphoglycerate_Mutase"/>
</dbReference>
<dbReference type="GO" id="GO:0045820">
    <property type="term" value="P:negative regulation of glycolytic process"/>
    <property type="evidence" value="ECO:0007669"/>
    <property type="project" value="TreeGrafter"/>
</dbReference>
<dbReference type="Pfam" id="PF00300">
    <property type="entry name" value="His_Phos_1"/>
    <property type="match status" value="1"/>
</dbReference>
<feature type="region of interest" description="Disordered" evidence="2">
    <location>
        <begin position="152"/>
        <end position="175"/>
    </location>
</feature>
<protein>
    <submittedName>
        <fullName evidence="3">Uncharacterized protein</fullName>
    </submittedName>
</protein>
<feature type="region of interest" description="Disordered" evidence="2">
    <location>
        <begin position="1"/>
        <end position="42"/>
    </location>
</feature>
<keyword evidence="4" id="KW-1185">Reference proteome</keyword>
<dbReference type="InterPro" id="IPR029033">
    <property type="entry name" value="His_PPase_superfam"/>
</dbReference>
<dbReference type="EMBL" id="SGPL01000019">
    <property type="protein sequence ID" value="THH20548.1"/>
    <property type="molecule type" value="Genomic_DNA"/>
</dbReference>
<dbReference type="GO" id="GO:0043456">
    <property type="term" value="P:regulation of pentose-phosphate shunt"/>
    <property type="evidence" value="ECO:0007669"/>
    <property type="project" value="TreeGrafter"/>
</dbReference>
<accession>A0A4S4M7K9</accession>
<dbReference type="SMART" id="SM00855">
    <property type="entry name" value="PGAM"/>
    <property type="match status" value="1"/>
</dbReference>
<name>A0A4S4M7K9_9AGAM</name>
<dbReference type="GO" id="GO:0005829">
    <property type="term" value="C:cytosol"/>
    <property type="evidence" value="ECO:0007669"/>
    <property type="project" value="TreeGrafter"/>
</dbReference>
<dbReference type="GO" id="GO:0004331">
    <property type="term" value="F:fructose-2,6-bisphosphate 2-phosphatase activity"/>
    <property type="evidence" value="ECO:0007669"/>
    <property type="project" value="TreeGrafter"/>
</dbReference>
<feature type="region of interest" description="Disordered" evidence="2">
    <location>
        <begin position="64"/>
        <end position="86"/>
    </location>
</feature>
<feature type="compositionally biased region" description="Basic and acidic residues" evidence="2">
    <location>
        <begin position="152"/>
        <end position="161"/>
    </location>
</feature>
<evidence type="ECO:0000256" key="1">
    <source>
        <dbReference type="ARBA" id="ARBA00022801"/>
    </source>
</evidence>
<dbReference type="AlphaFoldDB" id="A0A4S4M7K9"/>
<reference evidence="3 4" key="1">
    <citation type="submission" date="2019-02" db="EMBL/GenBank/DDBJ databases">
        <title>Genome sequencing of the rare red list fungi Bondarzewia mesenterica.</title>
        <authorList>
            <person name="Buettner E."/>
            <person name="Kellner H."/>
        </authorList>
    </citation>
    <scope>NUCLEOTIDE SEQUENCE [LARGE SCALE GENOMIC DNA]</scope>
    <source>
        <strain evidence="3 4">DSM 108281</strain>
    </source>
</reference>
<sequence>MAPHKKTNGSSSQKSSTKKARAAYSKSSSKMVQRSPEPETPHIPWRYLTVSLIRNAECESDAGERLRYDDDGDDPLTSAGREQAESLGTKWADVPIAAIYTSPHERAHDTAEALAKPNVSKPKVLPREMLVERKYGETAWKYLRNGNELEQRTKFGDRGPADRTYAPPHGGESRREVGRRALAAVKSLFYCHGVGPENVPKKYRAEGKTRHWLKRNANCKPDSLPSVRIPHVVIISDQCFLKEFYEMLLEVQDPDEEHWVTATDYDNVAWSRHFIRLREVESGLELDACNWNAPPGSSKKWKYRHSDLPDFYPSSKLAFKLQSWARA</sequence>
<dbReference type="PANTHER" id="PTHR46517">
    <property type="entry name" value="FRUCTOSE-2,6-BISPHOSPHATASE TIGAR"/>
    <property type="match status" value="1"/>
</dbReference>
<dbReference type="InterPro" id="IPR013078">
    <property type="entry name" value="His_Pase_superF_clade-1"/>
</dbReference>
<gene>
    <name evidence="3" type="ORF">EW146_g825</name>
</gene>
<evidence type="ECO:0000256" key="2">
    <source>
        <dbReference type="SAM" id="MobiDB-lite"/>
    </source>
</evidence>
<organism evidence="3 4">
    <name type="scientific">Bondarzewia mesenterica</name>
    <dbReference type="NCBI Taxonomy" id="1095465"/>
    <lineage>
        <taxon>Eukaryota</taxon>
        <taxon>Fungi</taxon>
        <taxon>Dikarya</taxon>
        <taxon>Basidiomycota</taxon>
        <taxon>Agaricomycotina</taxon>
        <taxon>Agaricomycetes</taxon>
        <taxon>Russulales</taxon>
        <taxon>Bondarzewiaceae</taxon>
        <taxon>Bondarzewia</taxon>
    </lineage>
</organism>
<keyword evidence="1" id="KW-0378">Hydrolase</keyword>
<dbReference type="Gene3D" id="3.40.50.1240">
    <property type="entry name" value="Phosphoglycerate mutase-like"/>
    <property type="match status" value="1"/>
</dbReference>
<evidence type="ECO:0000313" key="3">
    <source>
        <dbReference type="EMBL" id="THH20548.1"/>
    </source>
</evidence>
<dbReference type="SUPFAM" id="SSF53254">
    <property type="entry name" value="Phosphoglycerate mutase-like"/>
    <property type="match status" value="1"/>
</dbReference>
<dbReference type="PANTHER" id="PTHR46517:SF1">
    <property type="entry name" value="FRUCTOSE-2,6-BISPHOSPHATASE TIGAR"/>
    <property type="match status" value="1"/>
</dbReference>
<comment type="caution">
    <text evidence="3">The sequence shown here is derived from an EMBL/GenBank/DDBJ whole genome shotgun (WGS) entry which is preliminary data.</text>
</comment>
<dbReference type="CDD" id="cd07067">
    <property type="entry name" value="HP_PGM_like"/>
    <property type="match status" value="1"/>
</dbReference>